<dbReference type="WBParaSite" id="ECPE_0001628001-mRNA-1">
    <property type="protein sequence ID" value="ECPE_0001628001-mRNA-1"/>
    <property type="gene ID" value="ECPE_0001628001"/>
</dbReference>
<evidence type="ECO:0000313" key="2">
    <source>
        <dbReference type="Proteomes" id="UP000272942"/>
    </source>
</evidence>
<sequence>MVAEVLDVVLEPPEERPFEVLRAAILELSGSSNKERIRRVLKDMSLGDRKPSQLYRLMCNEMGNIPHDDAFVMELWLQKLPQEV</sequence>
<accession>A0A183BAK2</accession>
<dbReference type="AlphaFoldDB" id="A0A183BAK2"/>
<name>A0A183BAK2_9TREM</name>
<keyword evidence="2" id="KW-1185">Reference proteome</keyword>
<dbReference type="EMBL" id="UZAN01063527">
    <property type="protein sequence ID" value="VDP93509.1"/>
    <property type="molecule type" value="Genomic_DNA"/>
</dbReference>
<evidence type="ECO:0000313" key="1">
    <source>
        <dbReference type="EMBL" id="VDP93509.1"/>
    </source>
</evidence>
<protein>
    <submittedName>
        <fullName evidence="3">MI domain-containing protein</fullName>
    </submittedName>
</protein>
<organism evidence="3">
    <name type="scientific">Echinostoma caproni</name>
    <dbReference type="NCBI Taxonomy" id="27848"/>
    <lineage>
        <taxon>Eukaryota</taxon>
        <taxon>Metazoa</taxon>
        <taxon>Spiralia</taxon>
        <taxon>Lophotrochozoa</taxon>
        <taxon>Platyhelminthes</taxon>
        <taxon>Trematoda</taxon>
        <taxon>Digenea</taxon>
        <taxon>Plagiorchiida</taxon>
        <taxon>Echinostomata</taxon>
        <taxon>Echinostomatoidea</taxon>
        <taxon>Echinostomatidae</taxon>
        <taxon>Echinostoma</taxon>
    </lineage>
</organism>
<reference evidence="1 2" key="2">
    <citation type="submission" date="2018-11" db="EMBL/GenBank/DDBJ databases">
        <authorList>
            <consortium name="Pathogen Informatics"/>
        </authorList>
    </citation>
    <scope>NUCLEOTIDE SEQUENCE [LARGE SCALE GENOMIC DNA]</scope>
    <source>
        <strain evidence="1 2">Egypt</strain>
    </source>
</reference>
<dbReference type="PANTHER" id="PTHR33327:SF3">
    <property type="entry name" value="RNA-DIRECTED DNA POLYMERASE"/>
    <property type="match status" value="1"/>
</dbReference>
<reference evidence="3" key="1">
    <citation type="submission" date="2016-06" db="UniProtKB">
        <authorList>
            <consortium name="WormBaseParasite"/>
        </authorList>
    </citation>
    <scope>IDENTIFICATION</scope>
</reference>
<evidence type="ECO:0000313" key="3">
    <source>
        <dbReference type="WBParaSite" id="ECPE_0001628001-mRNA-1"/>
    </source>
</evidence>
<dbReference type="OrthoDB" id="6233583at2759"/>
<dbReference type="Proteomes" id="UP000272942">
    <property type="component" value="Unassembled WGS sequence"/>
</dbReference>
<proteinExistence type="predicted"/>
<gene>
    <name evidence="1" type="ORF">ECPE_LOCUS16237</name>
</gene>
<dbReference type="PANTHER" id="PTHR33327">
    <property type="entry name" value="ENDONUCLEASE"/>
    <property type="match status" value="1"/>
</dbReference>